<keyword evidence="3" id="KW-1185">Reference proteome</keyword>
<comment type="caution">
    <text evidence="2">The sequence shown here is derived from an EMBL/GenBank/DDBJ whole genome shotgun (WGS) entry which is preliminary data.</text>
</comment>
<name>A0AAW0QIV7_9PEZI</name>
<feature type="region of interest" description="Disordered" evidence="1">
    <location>
        <begin position="1"/>
        <end position="21"/>
    </location>
</feature>
<dbReference type="AlphaFoldDB" id="A0AAW0QIV7"/>
<accession>A0AAW0QIV7</accession>
<feature type="compositionally biased region" description="Basic and acidic residues" evidence="1">
    <location>
        <begin position="137"/>
        <end position="175"/>
    </location>
</feature>
<gene>
    <name evidence="2" type="ORF">PG999_014514</name>
</gene>
<reference evidence="2 3" key="1">
    <citation type="submission" date="2023-01" db="EMBL/GenBank/DDBJ databases">
        <title>Analysis of 21 Apiospora genomes using comparative genomics revels a genus with tremendous synthesis potential of carbohydrate active enzymes and secondary metabolites.</title>
        <authorList>
            <person name="Sorensen T."/>
        </authorList>
    </citation>
    <scope>NUCLEOTIDE SEQUENCE [LARGE SCALE GENOMIC DNA]</scope>
    <source>
        <strain evidence="2 3">CBS 117206</strain>
    </source>
</reference>
<evidence type="ECO:0000313" key="2">
    <source>
        <dbReference type="EMBL" id="KAK8092927.1"/>
    </source>
</evidence>
<evidence type="ECO:0000313" key="3">
    <source>
        <dbReference type="Proteomes" id="UP001392437"/>
    </source>
</evidence>
<dbReference type="EMBL" id="JAQQWP010000012">
    <property type="protein sequence ID" value="KAK8092927.1"/>
    <property type="molecule type" value="Genomic_DNA"/>
</dbReference>
<evidence type="ECO:0000256" key="1">
    <source>
        <dbReference type="SAM" id="MobiDB-lite"/>
    </source>
</evidence>
<feature type="region of interest" description="Disordered" evidence="1">
    <location>
        <begin position="120"/>
        <end position="217"/>
    </location>
</feature>
<protein>
    <submittedName>
        <fullName evidence="2">Uncharacterized protein</fullName>
    </submittedName>
</protein>
<proteinExistence type="predicted"/>
<organism evidence="2 3">
    <name type="scientific">Apiospora kogelbergensis</name>
    <dbReference type="NCBI Taxonomy" id="1337665"/>
    <lineage>
        <taxon>Eukaryota</taxon>
        <taxon>Fungi</taxon>
        <taxon>Dikarya</taxon>
        <taxon>Ascomycota</taxon>
        <taxon>Pezizomycotina</taxon>
        <taxon>Sordariomycetes</taxon>
        <taxon>Xylariomycetidae</taxon>
        <taxon>Amphisphaeriales</taxon>
        <taxon>Apiosporaceae</taxon>
        <taxon>Apiospora</taxon>
    </lineage>
</organism>
<sequence length="477" mass="50003">MPFPSVSQEAHGASNKINKSDPRGNNYILMGHYIPWPPIPSPNLVPNEEVFNNCERLIPTGGGVFLEAFGVTGWTTVHVTTTVGGIDIASVGNEPGPTGMLFGGPGPSPTAVTPDIPAPAPHGVIPLFPSPTGVHEATPEPKPVEQKPAEQKPVEQKPAEQKPAEQKPAEQKPAEENPVQYIPVGRESAGQTRTEVKEEATSGGHATAITDSPPNLPEGVQTIVLPPVPKNIANSAYQEPVTNTLANGHIAVGSQGPDGEYLVVLDHSNTITISATLSMPVRLTTFGQTIAFSPLVTGIDGHLGEPVTTTLPNGHTAVGREGQNGESLLILDGRNTITVPAGLSDPMTVTTMGETLTFSSRPGAAMVGNNYYHADNTPPDDHLAVAHKGPNGESLVVLEGSRTTITLPALTTPTTLTAMGETITFSPPSPGETERGHTQTTALKKSTGIRLDLKQSVASTTIGLLTFLIYHSILHWA</sequence>
<dbReference type="Proteomes" id="UP001392437">
    <property type="component" value="Unassembled WGS sequence"/>
</dbReference>